<comment type="caution">
    <text evidence="2">The sequence shown here is derived from an EMBL/GenBank/DDBJ whole genome shotgun (WGS) entry which is preliminary data.</text>
</comment>
<dbReference type="Proteomes" id="UP000265882">
    <property type="component" value="Unassembled WGS sequence"/>
</dbReference>
<dbReference type="Pfam" id="PF01979">
    <property type="entry name" value="Amidohydro_1"/>
    <property type="match status" value="1"/>
</dbReference>
<dbReference type="InterPro" id="IPR006680">
    <property type="entry name" value="Amidohydro-rel"/>
</dbReference>
<dbReference type="InterPro" id="IPR051781">
    <property type="entry name" value="Metallo-dep_Hydrolase"/>
</dbReference>
<organism evidence="2 3">
    <name type="scientific">Abyssobacteria bacterium (strain SURF_5)</name>
    <dbReference type="NCBI Taxonomy" id="2093360"/>
    <lineage>
        <taxon>Bacteria</taxon>
        <taxon>Pseudomonadati</taxon>
        <taxon>Candidatus Hydrogenedentota</taxon>
        <taxon>Candidatus Abyssobacteria</taxon>
    </lineage>
</organism>
<dbReference type="Gene3D" id="2.30.40.10">
    <property type="entry name" value="Urease, subunit C, domain 1"/>
    <property type="match status" value="1"/>
</dbReference>
<protein>
    <recommendedName>
        <fullName evidence="1">Amidohydrolase-related domain-containing protein</fullName>
    </recommendedName>
</protein>
<dbReference type="SUPFAM" id="SSF51556">
    <property type="entry name" value="Metallo-dependent hydrolases"/>
    <property type="match status" value="1"/>
</dbReference>
<gene>
    <name evidence="2" type="ORF">C4520_14420</name>
</gene>
<dbReference type="EMBL" id="QZKU01000101">
    <property type="protein sequence ID" value="RJP18445.1"/>
    <property type="molecule type" value="Genomic_DNA"/>
</dbReference>
<reference evidence="2 3" key="1">
    <citation type="journal article" date="2017" name="ISME J.">
        <title>Energy and carbon metabolisms in a deep terrestrial subsurface fluid microbial community.</title>
        <authorList>
            <person name="Momper L."/>
            <person name="Jungbluth S.P."/>
            <person name="Lee M.D."/>
            <person name="Amend J.P."/>
        </authorList>
    </citation>
    <scope>NUCLEOTIDE SEQUENCE [LARGE SCALE GENOMIC DNA]</scope>
    <source>
        <strain evidence="2">SURF_5</strain>
    </source>
</reference>
<dbReference type="InterPro" id="IPR032466">
    <property type="entry name" value="Metal_Hydrolase"/>
</dbReference>
<evidence type="ECO:0000313" key="3">
    <source>
        <dbReference type="Proteomes" id="UP000265882"/>
    </source>
</evidence>
<dbReference type="Gene3D" id="3.20.20.140">
    <property type="entry name" value="Metal-dependent hydrolases"/>
    <property type="match status" value="2"/>
</dbReference>
<evidence type="ECO:0000313" key="2">
    <source>
        <dbReference type="EMBL" id="RJP18445.1"/>
    </source>
</evidence>
<name>A0A3A4NIM8_ABYX5</name>
<dbReference type="SUPFAM" id="SSF51338">
    <property type="entry name" value="Composite domain of metallo-dependent hydrolases"/>
    <property type="match status" value="1"/>
</dbReference>
<accession>A0A3A4NIM8</accession>
<dbReference type="PANTHER" id="PTHR43135">
    <property type="entry name" value="ALPHA-D-RIBOSE 1-METHYLPHOSPHONATE 5-TRIPHOSPHATE DIPHOSPHATASE"/>
    <property type="match status" value="1"/>
</dbReference>
<evidence type="ECO:0000259" key="1">
    <source>
        <dbReference type="Pfam" id="PF01979"/>
    </source>
</evidence>
<proteinExistence type="predicted"/>
<feature type="domain" description="Amidohydrolase-related" evidence="1">
    <location>
        <begin position="111"/>
        <end position="541"/>
    </location>
</feature>
<dbReference type="InterPro" id="IPR011059">
    <property type="entry name" value="Metal-dep_hydrolase_composite"/>
</dbReference>
<dbReference type="GO" id="GO:0016810">
    <property type="term" value="F:hydrolase activity, acting on carbon-nitrogen (but not peptide) bonds"/>
    <property type="evidence" value="ECO:0007669"/>
    <property type="project" value="InterPro"/>
</dbReference>
<dbReference type="PANTHER" id="PTHR43135:SF3">
    <property type="entry name" value="ALPHA-D-RIBOSE 1-METHYLPHOSPHONATE 5-TRIPHOSPHATE DIPHOSPHATASE"/>
    <property type="match status" value="1"/>
</dbReference>
<dbReference type="AlphaFoldDB" id="A0A3A4NIM8"/>
<sequence>MTGLRKFSRKEALSIMGASTLLPFLLSGQRQASAADFEAKSPTHFVDDYLPGADSRVELKNGRFIDVYNGRYLEAGTSIIIEGGKIAEICSSQNSSGSAGAAFSIDLKGRTVLPALFNTHCHIGMTFPSRVMSFQDLMLTRKYHERQIALNMSGCLAHGITNIRDAWLPDLRLTRSLKERISRGTMRGPRILQSVVVGPPEGYLTGHVGFIDGFMQLLLKFPFVDYEEPEAGGVLFPIDASEQQVRDAVNRAVDERGAECIKIGEQRENMIDYQPTLTIMTRQQLAAIADQSRKRGLKSTMHHVSVESFRRGVECGVSSLAHAPFDDKLTEADIQMFNASDCFLEPTATVAYDLCWKIKDDPVSDHPQMDSITRFRAANLSELADEYWANGLSRSVKEASARIAEGKLKSLGFFDVTDFYKYFSPVIVNGGENVRMLYESGAIMAAGNDGGVPMGTPAMIGHEINMLDFTLNNDSGQNKFHGADAVRIATINSARALGLEDKFGSIEAGKIADLAIVDGDPLEDVHVIGARVAALFMDGKLTINNCNLEVEIGDRPRSLSQ</sequence>